<evidence type="ECO:0000256" key="4">
    <source>
        <dbReference type="ARBA" id="ARBA00013001"/>
    </source>
</evidence>
<dbReference type="GO" id="GO:0004617">
    <property type="term" value="F:phosphoglycerate dehydrogenase activity"/>
    <property type="evidence" value="ECO:0007669"/>
    <property type="project" value="UniProtKB-EC"/>
</dbReference>
<evidence type="ECO:0000313" key="14">
    <source>
        <dbReference type="EMBL" id="SDN16191.1"/>
    </source>
</evidence>
<dbReference type="CDD" id="cd04901">
    <property type="entry name" value="ACT_3PGDH"/>
    <property type="match status" value="1"/>
</dbReference>
<dbReference type="EC" id="1.1.1.95" evidence="5"/>
<dbReference type="InterPro" id="IPR002912">
    <property type="entry name" value="ACT_dom"/>
</dbReference>
<evidence type="ECO:0000259" key="13">
    <source>
        <dbReference type="PROSITE" id="PS51671"/>
    </source>
</evidence>
<dbReference type="SUPFAM" id="SSF55021">
    <property type="entry name" value="ACT-like"/>
    <property type="match status" value="1"/>
</dbReference>
<evidence type="ECO:0000256" key="9">
    <source>
        <dbReference type="ARBA" id="ARBA00030455"/>
    </source>
</evidence>
<dbReference type="PANTHER" id="PTHR42938">
    <property type="entry name" value="FORMATE DEHYDROGENASE 1"/>
    <property type="match status" value="1"/>
</dbReference>
<name>A0A1G9Z5X0_9FIRM</name>
<reference evidence="14 15" key="1">
    <citation type="submission" date="2016-10" db="EMBL/GenBank/DDBJ databases">
        <authorList>
            <person name="de Groot N.N."/>
        </authorList>
    </citation>
    <scope>NUCLEOTIDE SEQUENCE [LARGE SCALE GENOMIC DNA]</scope>
    <source>
        <strain evidence="14 15">CGMCC 1.5012</strain>
    </source>
</reference>
<evidence type="ECO:0000256" key="8">
    <source>
        <dbReference type="ARBA" id="ARBA00023027"/>
    </source>
</evidence>
<evidence type="ECO:0000313" key="15">
    <source>
        <dbReference type="Proteomes" id="UP000199182"/>
    </source>
</evidence>
<comment type="function">
    <text evidence="1">Catalyzes the reversible oxidation of 3-phospho-D-glycerate to 3-phosphonooxypyruvate, the first step of the phosphorylated L-serine biosynthesis pathway. Also catalyzes the reversible oxidation of 2-hydroxyglutarate to 2-oxoglutarate.</text>
</comment>
<dbReference type="SUPFAM" id="SSF51735">
    <property type="entry name" value="NAD(P)-binding Rossmann-fold domains"/>
    <property type="match status" value="1"/>
</dbReference>
<evidence type="ECO:0000256" key="10">
    <source>
        <dbReference type="ARBA" id="ARBA00048126"/>
    </source>
</evidence>
<dbReference type="GO" id="GO:0051287">
    <property type="term" value="F:NAD binding"/>
    <property type="evidence" value="ECO:0007669"/>
    <property type="project" value="InterPro"/>
</dbReference>
<dbReference type="PANTHER" id="PTHR42938:SF47">
    <property type="entry name" value="HYDROXYPYRUVATE REDUCTASE"/>
    <property type="match status" value="1"/>
</dbReference>
<organism evidence="14 15">
    <name type="scientific">Acetanaerobacterium elongatum</name>
    <dbReference type="NCBI Taxonomy" id="258515"/>
    <lineage>
        <taxon>Bacteria</taxon>
        <taxon>Bacillati</taxon>
        <taxon>Bacillota</taxon>
        <taxon>Clostridia</taxon>
        <taxon>Eubacteriales</taxon>
        <taxon>Oscillospiraceae</taxon>
        <taxon>Acetanaerobacterium</taxon>
    </lineage>
</organism>
<comment type="catalytic activity">
    <reaction evidence="10">
        <text>(R)-2-hydroxyglutarate + NAD(+) = 2-oxoglutarate + NADH + H(+)</text>
        <dbReference type="Rhea" id="RHEA:49612"/>
        <dbReference type="ChEBI" id="CHEBI:15378"/>
        <dbReference type="ChEBI" id="CHEBI:15801"/>
        <dbReference type="ChEBI" id="CHEBI:16810"/>
        <dbReference type="ChEBI" id="CHEBI:57540"/>
        <dbReference type="ChEBI" id="CHEBI:57945"/>
        <dbReference type="EC" id="1.1.1.399"/>
    </reaction>
</comment>
<evidence type="ECO:0000256" key="11">
    <source>
        <dbReference type="ARBA" id="ARBA00048731"/>
    </source>
</evidence>
<dbReference type="InterPro" id="IPR006139">
    <property type="entry name" value="D-isomer_2_OHA_DH_cat_dom"/>
</dbReference>
<dbReference type="InterPro" id="IPR029753">
    <property type="entry name" value="D-isomer_DH_CS"/>
</dbReference>
<dbReference type="EMBL" id="FNID01000012">
    <property type="protein sequence ID" value="SDN16191.1"/>
    <property type="molecule type" value="Genomic_DNA"/>
</dbReference>
<proteinExistence type="inferred from homology"/>
<comment type="catalytic activity">
    <reaction evidence="11">
        <text>(2R)-3-phosphoglycerate + NAD(+) = 3-phosphooxypyruvate + NADH + H(+)</text>
        <dbReference type="Rhea" id="RHEA:12641"/>
        <dbReference type="ChEBI" id="CHEBI:15378"/>
        <dbReference type="ChEBI" id="CHEBI:18110"/>
        <dbReference type="ChEBI" id="CHEBI:57540"/>
        <dbReference type="ChEBI" id="CHEBI:57945"/>
        <dbReference type="ChEBI" id="CHEBI:58272"/>
        <dbReference type="EC" id="1.1.1.95"/>
    </reaction>
</comment>
<dbReference type="RefSeq" id="WP_092639527.1">
    <property type="nucleotide sequence ID" value="NZ_FNID01000012.1"/>
</dbReference>
<dbReference type="STRING" id="258515.SAMN05192585_11289"/>
<evidence type="ECO:0000256" key="1">
    <source>
        <dbReference type="ARBA" id="ARBA00003800"/>
    </source>
</evidence>
<evidence type="ECO:0000256" key="7">
    <source>
        <dbReference type="ARBA" id="ARBA00023002"/>
    </source>
</evidence>
<dbReference type="Gene3D" id="3.40.50.720">
    <property type="entry name" value="NAD(P)-binding Rossmann-like Domain"/>
    <property type="match status" value="2"/>
</dbReference>
<evidence type="ECO:0000256" key="3">
    <source>
        <dbReference type="ARBA" id="ARBA00005854"/>
    </source>
</evidence>
<dbReference type="EC" id="1.1.1.399" evidence="4"/>
<evidence type="ECO:0000256" key="12">
    <source>
        <dbReference type="RuleBase" id="RU003719"/>
    </source>
</evidence>
<dbReference type="OrthoDB" id="9805416at2"/>
<feature type="domain" description="ACT" evidence="13">
    <location>
        <begin position="319"/>
        <end position="388"/>
    </location>
</feature>
<comment type="similarity">
    <text evidence="3 12">Belongs to the D-isomer specific 2-hydroxyacid dehydrogenase family.</text>
</comment>
<dbReference type="PROSITE" id="PS00065">
    <property type="entry name" value="D_2_HYDROXYACID_DH_1"/>
    <property type="match status" value="1"/>
</dbReference>
<dbReference type="InterPro" id="IPR029752">
    <property type="entry name" value="D-isomer_DH_CS1"/>
</dbReference>
<accession>A0A1G9Z5X0</accession>
<dbReference type="Pfam" id="PF02826">
    <property type="entry name" value="2-Hacid_dh_C"/>
    <property type="match status" value="1"/>
</dbReference>
<dbReference type="UniPathway" id="UPA00135">
    <property type="reaction ID" value="UER00196"/>
</dbReference>
<dbReference type="InterPro" id="IPR045865">
    <property type="entry name" value="ACT-like_dom_sf"/>
</dbReference>
<dbReference type="Gene3D" id="3.30.70.260">
    <property type="match status" value="1"/>
</dbReference>
<gene>
    <name evidence="14" type="ORF">SAMN05192585_11289</name>
</gene>
<dbReference type="PROSITE" id="PS51671">
    <property type="entry name" value="ACT"/>
    <property type="match status" value="1"/>
</dbReference>
<dbReference type="AlphaFoldDB" id="A0A1G9Z5X0"/>
<dbReference type="Proteomes" id="UP000199182">
    <property type="component" value="Unassembled WGS sequence"/>
</dbReference>
<keyword evidence="15" id="KW-1185">Reference proteome</keyword>
<evidence type="ECO:0000256" key="2">
    <source>
        <dbReference type="ARBA" id="ARBA00005216"/>
    </source>
</evidence>
<keyword evidence="8" id="KW-0520">NAD</keyword>
<dbReference type="InterPro" id="IPR006140">
    <property type="entry name" value="D-isomer_DH_NAD-bd"/>
</dbReference>
<dbReference type="InterPro" id="IPR036291">
    <property type="entry name" value="NAD(P)-bd_dom_sf"/>
</dbReference>
<dbReference type="PROSITE" id="PS00671">
    <property type="entry name" value="D_2_HYDROXYACID_DH_3"/>
    <property type="match status" value="1"/>
</dbReference>
<protein>
    <recommendedName>
        <fullName evidence="6">D-3-phosphoglycerate dehydrogenase</fullName>
        <ecNumber evidence="4">1.1.1.399</ecNumber>
        <ecNumber evidence="5">1.1.1.95</ecNumber>
    </recommendedName>
    <alternativeName>
        <fullName evidence="9">2-oxoglutarate reductase</fullName>
    </alternativeName>
</protein>
<keyword evidence="7 12" id="KW-0560">Oxidoreductase</keyword>
<comment type="pathway">
    <text evidence="2">Amino-acid biosynthesis; L-serine biosynthesis; L-serine from 3-phospho-D-glycerate: step 1/3.</text>
</comment>
<dbReference type="Pfam" id="PF00389">
    <property type="entry name" value="2-Hacid_dh"/>
    <property type="match status" value="1"/>
</dbReference>
<evidence type="ECO:0000256" key="5">
    <source>
        <dbReference type="ARBA" id="ARBA00013143"/>
    </source>
</evidence>
<dbReference type="SUPFAM" id="SSF52283">
    <property type="entry name" value="Formate/glycerate dehydrogenase catalytic domain-like"/>
    <property type="match status" value="1"/>
</dbReference>
<sequence length="388" mass="41724">MYNILTLNKISPIGLDRFDSGSYRCADAVENPDAVLVRSASMHDTVLPASLKAIARAGAGTNNIPVEACTEKGIVVFNTPGANANAVKELVIAALLLSSRKIYPAMQWVQTLKESDGDISKQVEKGKGDFVGPEIMGKKLGVIGLGAIGILVANAAQKLGMEVYGYDPYLSVEAAWGLSHSIHHAKSLNEIYENCDYITLHVPLTPETKGLVNSASIARMKHGVRIMNFSRGDLVVDDDMLAALGEKQVRVYVTDFPSACMIGHPGVLAIPHLGASTPESEDNCARMAADELIDYLENGNITNSVNFPNVEMPRSTAVRVGVIHKNIPNMLTSITSAMANLGINIDNLINKSKKDNAYTLLDISGSFDEESAKKLSAIEGIIRVQIYK</sequence>
<dbReference type="CDD" id="cd12174">
    <property type="entry name" value="PGDH_like_3"/>
    <property type="match status" value="1"/>
</dbReference>
<evidence type="ECO:0000256" key="6">
    <source>
        <dbReference type="ARBA" id="ARBA00021582"/>
    </source>
</evidence>